<evidence type="ECO:0000259" key="8">
    <source>
        <dbReference type="PROSITE" id="PS50166"/>
    </source>
</evidence>
<dbReference type="PANTHER" id="PTHR10997:SF18">
    <property type="entry name" value="D-IMPORTIN 7_RANBP7"/>
    <property type="match status" value="1"/>
</dbReference>
<protein>
    <recommendedName>
        <fullName evidence="8">Importin N-terminal domain-containing protein</fullName>
    </recommendedName>
</protein>
<keyword evidence="3" id="KW-0813">Transport</keyword>
<dbReference type="PROSITE" id="PS50166">
    <property type="entry name" value="IMPORTIN_B_NT"/>
    <property type="match status" value="1"/>
</dbReference>
<dbReference type="Gene3D" id="1.25.10.10">
    <property type="entry name" value="Leucine-rich Repeat Variant"/>
    <property type="match status" value="1"/>
</dbReference>
<dbReference type="EMBL" id="JALJOQ010000002">
    <property type="protein sequence ID" value="KAK9813831.1"/>
    <property type="molecule type" value="Genomic_DNA"/>
</dbReference>
<keyword evidence="10" id="KW-1185">Reference proteome</keyword>
<comment type="subcellular location">
    <subcellularLocation>
        <location evidence="2">Cytoplasm</location>
    </subcellularLocation>
    <subcellularLocation>
        <location evidence="1">Nucleus</location>
    </subcellularLocation>
</comment>
<evidence type="ECO:0000256" key="4">
    <source>
        <dbReference type="ARBA" id="ARBA00022490"/>
    </source>
</evidence>
<evidence type="ECO:0000256" key="3">
    <source>
        <dbReference type="ARBA" id="ARBA00022448"/>
    </source>
</evidence>
<dbReference type="Pfam" id="PF03810">
    <property type="entry name" value="IBN_N"/>
    <property type="match status" value="1"/>
</dbReference>
<accession>A0AAW1PWL1</accession>
<feature type="region of interest" description="Disordered" evidence="7">
    <location>
        <begin position="944"/>
        <end position="970"/>
    </location>
</feature>
<evidence type="ECO:0000256" key="1">
    <source>
        <dbReference type="ARBA" id="ARBA00004123"/>
    </source>
</evidence>
<organism evidence="9 10">
    <name type="scientific">Symbiochloris irregularis</name>
    <dbReference type="NCBI Taxonomy" id="706552"/>
    <lineage>
        <taxon>Eukaryota</taxon>
        <taxon>Viridiplantae</taxon>
        <taxon>Chlorophyta</taxon>
        <taxon>core chlorophytes</taxon>
        <taxon>Trebouxiophyceae</taxon>
        <taxon>Trebouxiales</taxon>
        <taxon>Trebouxiaceae</taxon>
        <taxon>Symbiochloris</taxon>
    </lineage>
</organism>
<dbReference type="Pfam" id="PF08506">
    <property type="entry name" value="Cse1"/>
    <property type="match status" value="1"/>
</dbReference>
<dbReference type="SMART" id="SM00913">
    <property type="entry name" value="IBN_N"/>
    <property type="match status" value="1"/>
</dbReference>
<evidence type="ECO:0000313" key="9">
    <source>
        <dbReference type="EMBL" id="KAK9813831.1"/>
    </source>
</evidence>
<evidence type="ECO:0000256" key="7">
    <source>
        <dbReference type="SAM" id="MobiDB-lite"/>
    </source>
</evidence>
<evidence type="ECO:0000313" key="10">
    <source>
        <dbReference type="Proteomes" id="UP001465755"/>
    </source>
</evidence>
<keyword evidence="5" id="KW-0653">Protein transport</keyword>
<dbReference type="InterPro" id="IPR011989">
    <property type="entry name" value="ARM-like"/>
</dbReference>
<reference evidence="9 10" key="1">
    <citation type="journal article" date="2024" name="Nat. Commun.">
        <title>Phylogenomics reveals the evolutionary origins of lichenization in chlorophyte algae.</title>
        <authorList>
            <person name="Puginier C."/>
            <person name="Libourel C."/>
            <person name="Otte J."/>
            <person name="Skaloud P."/>
            <person name="Haon M."/>
            <person name="Grisel S."/>
            <person name="Petersen M."/>
            <person name="Berrin J.G."/>
            <person name="Delaux P.M."/>
            <person name="Dal Grande F."/>
            <person name="Keller J."/>
        </authorList>
    </citation>
    <scope>NUCLEOTIDE SEQUENCE [LARGE SCALE GENOMIC DNA]</scope>
    <source>
        <strain evidence="9 10">SAG 2036</strain>
    </source>
</reference>
<dbReference type="Proteomes" id="UP001465755">
    <property type="component" value="Unassembled WGS sequence"/>
</dbReference>
<dbReference type="GO" id="GO:0005829">
    <property type="term" value="C:cytosol"/>
    <property type="evidence" value="ECO:0007669"/>
    <property type="project" value="TreeGrafter"/>
</dbReference>
<dbReference type="SUPFAM" id="SSF48371">
    <property type="entry name" value="ARM repeat"/>
    <property type="match status" value="1"/>
</dbReference>
<name>A0AAW1PWL1_9CHLO</name>
<dbReference type="AlphaFoldDB" id="A0AAW1PWL1"/>
<feature type="region of interest" description="Disordered" evidence="7">
    <location>
        <begin position="900"/>
        <end position="926"/>
    </location>
</feature>
<proteinExistence type="predicted"/>
<dbReference type="InterPro" id="IPR016024">
    <property type="entry name" value="ARM-type_fold"/>
</dbReference>
<dbReference type="InterPro" id="IPR013713">
    <property type="entry name" value="XPO2_central"/>
</dbReference>
<dbReference type="GO" id="GO:0031267">
    <property type="term" value="F:small GTPase binding"/>
    <property type="evidence" value="ECO:0007669"/>
    <property type="project" value="InterPro"/>
</dbReference>
<comment type="caution">
    <text evidence="9">The sequence shown here is derived from an EMBL/GenBank/DDBJ whole genome shotgun (WGS) entry which is preliminary data.</text>
</comment>
<keyword evidence="6" id="KW-0539">Nucleus</keyword>
<dbReference type="GO" id="GO:0006606">
    <property type="term" value="P:protein import into nucleus"/>
    <property type="evidence" value="ECO:0007669"/>
    <property type="project" value="TreeGrafter"/>
</dbReference>
<evidence type="ECO:0000256" key="2">
    <source>
        <dbReference type="ARBA" id="ARBA00004496"/>
    </source>
</evidence>
<evidence type="ECO:0000256" key="5">
    <source>
        <dbReference type="ARBA" id="ARBA00022927"/>
    </source>
</evidence>
<dbReference type="InterPro" id="IPR001494">
    <property type="entry name" value="Importin-beta_N"/>
</dbReference>
<dbReference type="PANTHER" id="PTHR10997">
    <property type="entry name" value="IMPORTIN-7, 8, 11"/>
    <property type="match status" value="1"/>
</dbReference>
<sequence length="1025" mass="114152">MDIDQLCTILAACTHPNLQQRQAAEATLKQFQHSKGQLVNLLRVAVEPSLDLGTRQAAAITFKNLVRHDWAADDPSSPIPAEDKQAVRENLLESLIRAPPIIQKQLGECLKDVLHADYPLRWPSLLQSIVQNLTTQEQARIHGGLLALRSLMRKYEFRHDDEDGAGRAAVVGSAFPVLLHIFQGLMAMEASAEVAQLLCLVCKIFYSACYMGVPLLLLQPEHFQGWMANLHALILRPAPPGMPENLADRNAWPWWKAKKWAVHAATRMFSRYADPRVTDKNSTERQFAEMWAPQCAVQFLEAVLQLMARYAQGEWLAARVLNFCIMYLTQAIAPKHTWAVLKPHIPALLQSCVFPLACFDDEDAALWQDDPQEYIRKGYDIMEEIYNQKTSAINFVQELCKARSKACLHTVMTLASQAMTEYQAAGANASQTLARKLDGALLIVGGLNTILKKKDPYKQQLEPMLNQHIIPIFQSPWGHLRAKACWVTGQYAGIKFAQGTGTGPTFNALFQCTASALCDQDLPVQVDAVVALRYLIDALDEQQLPLVKAALPSLLNEIFSLMNKYMEIEDLVSTLESIVERFGEDIAPFAVKLTEQLVAAFWRLQGAGEQGDGDEEEEGALAAFGILRALSTVMDGVSTLPALFPPLEDIVFPLLQRMISVDGQEVFEELLELVSYFTYFPAQISPRMWSLWPLIYEAYTDWAADYLENIMVPFDNFISRGTEHFLAGQNPNYLAQASKMVEDALEGDMQEGDLCVAPRLLDIIMQRCRGRIDAYIPLYLRLVLPRIGTAKRMQFKLALLSVVANALYYDAALALQHLQPHVQSFFLFWSETINAKDAKGRLKHLTRQYDKKLHVAALTAVMAVPDAQLPADLRSALPHLLAAALQLLLALKAQQEAEEHLKADRHSSDGSSDGGLENGWGEDLDDEGDEAATLAKLAADAQSFKSLDDASDPDDQSWDDDEDDEDVESMPLDDVDVFELFGMTLRGVQGTQPQRFQALTASTNPSALAALQGMMQYVAQPTSQQ</sequence>
<dbReference type="GO" id="GO:0005635">
    <property type="term" value="C:nuclear envelope"/>
    <property type="evidence" value="ECO:0007669"/>
    <property type="project" value="TreeGrafter"/>
</dbReference>
<feature type="domain" description="Importin N-terminal" evidence="8">
    <location>
        <begin position="24"/>
        <end position="97"/>
    </location>
</feature>
<evidence type="ECO:0000256" key="6">
    <source>
        <dbReference type="ARBA" id="ARBA00023242"/>
    </source>
</evidence>
<feature type="compositionally biased region" description="Acidic residues" evidence="7">
    <location>
        <begin position="949"/>
        <end position="970"/>
    </location>
</feature>
<gene>
    <name evidence="9" type="ORF">WJX73_000701</name>
</gene>
<keyword evidence="4" id="KW-0963">Cytoplasm</keyword>